<dbReference type="OrthoDB" id="4265398at2"/>
<dbReference type="InterPro" id="IPR004360">
    <property type="entry name" value="Glyas_Fos-R_dOase_dom"/>
</dbReference>
<keyword evidence="4" id="KW-1185">Reference proteome</keyword>
<organism evidence="3 4">
    <name type="scientific">Kribbella antiqua</name>
    <dbReference type="NCBI Taxonomy" id="2512217"/>
    <lineage>
        <taxon>Bacteria</taxon>
        <taxon>Bacillati</taxon>
        <taxon>Actinomycetota</taxon>
        <taxon>Actinomycetes</taxon>
        <taxon>Propionibacteriales</taxon>
        <taxon>Kribbellaceae</taxon>
        <taxon>Kribbella</taxon>
    </lineage>
</organism>
<dbReference type="EMBL" id="SLWR01000001">
    <property type="protein sequence ID" value="TCO51316.1"/>
    <property type="molecule type" value="Genomic_DNA"/>
</dbReference>
<dbReference type="Pfam" id="PF00903">
    <property type="entry name" value="Glyoxalase"/>
    <property type="match status" value="1"/>
</dbReference>
<reference evidence="3 4" key="1">
    <citation type="journal article" date="2015" name="Stand. Genomic Sci.">
        <title>Genomic Encyclopedia of Bacterial and Archaeal Type Strains, Phase III: the genomes of soil and plant-associated and newly described type strains.</title>
        <authorList>
            <person name="Whitman W.B."/>
            <person name="Woyke T."/>
            <person name="Klenk H.P."/>
            <person name="Zhou Y."/>
            <person name="Lilburn T.G."/>
            <person name="Beck B.J."/>
            <person name="De Vos P."/>
            <person name="Vandamme P."/>
            <person name="Eisen J.A."/>
            <person name="Garrity G."/>
            <person name="Hugenholtz P."/>
            <person name="Kyrpides N.C."/>
        </authorList>
    </citation>
    <scope>NUCLEOTIDE SEQUENCE [LARGE SCALE GENOMIC DNA]</scope>
    <source>
        <strain evidence="3 4">VKM Ac-2541</strain>
    </source>
</reference>
<dbReference type="PROSITE" id="PS51819">
    <property type="entry name" value="VOC"/>
    <property type="match status" value="1"/>
</dbReference>
<evidence type="ECO:0000313" key="3">
    <source>
        <dbReference type="EMBL" id="TCO51316.1"/>
    </source>
</evidence>
<accession>A0A4R2J329</accession>
<evidence type="ECO:0000313" key="4">
    <source>
        <dbReference type="Proteomes" id="UP000295573"/>
    </source>
</evidence>
<keyword evidence="3" id="KW-0456">Lyase</keyword>
<dbReference type="Gene3D" id="3.10.180.10">
    <property type="entry name" value="2,3-Dihydroxybiphenyl 1,2-Dioxygenase, domain 1"/>
    <property type="match status" value="1"/>
</dbReference>
<dbReference type="Proteomes" id="UP000295573">
    <property type="component" value="Unassembled WGS sequence"/>
</dbReference>
<proteinExistence type="predicted"/>
<dbReference type="GO" id="GO:0016829">
    <property type="term" value="F:lyase activity"/>
    <property type="evidence" value="ECO:0007669"/>
    <property type="project" value="UniProtKB-KW"/>
</dbReference>
<protein>
    <submittedName>
        <fullName evidence="3">Putative lactoylglutathione lyase</fullName>
    </submittedName>
</protein>
<dbReference type="InterPro" id="IPR037523">
    <property type="entry name" value="VOC_core"/>
</dbReference>
<dbReference type="InterPro" id="IPR029068">
    <property type="entry name" value="Glyas_Bleomycin-R_OHBP_Dase"/>
</dbReference>
<evidence type="ECO:0000259" key="2">
    <source>
        <dbReference type="PROSITE" id="PS51819"/>
    </source>
</evidence>
<gene>
    <name evidence="3" type="ORF">EV646_101299</name>
</gene>
<sequence>MDTKLKAVVVPVSDVDRTRHFYRALGFHLDSDQADGEVRAVQLTPAGSLCSIIIGTGISPAEPGSAVGVLRVNDLRAAVAELQSRGAAPSPISRDPAGLDQASFTDPDGNRWLLVA</sequence>
<dbReference type="AlphaFoldDB" id="A0A4R2J329"/>
<dbReference type="RefSeq" id="WP_132143087.1">
    <property type="nucleotide sequence ID" value="NZ_SLWR01000001.1"/>
</dbReference>
<comment type="caution">
    <text evidence="3">The sequence shown here is derived from an EMBL/GenBank/DDBJ whole genome shotgun (WGS) entry which is preliminary data.</text>
</comment>
<name>A0A4R2J329_9ACTN</name>
<evidence type="ECO:0000256" key="1">
    <source>
        <dbReference type="SAM" id="MobiDB-lite"/>
    </source>
</evidence>
<feature type="domain" description="VOC" evidence="2">
    <location>
        <begin position="4"/>
        <end position="116"/>
    </location>
</feature>
<feature type="region of interest" description="Disordered" evidence="1">
    <location>
        <begin position="83"/>
        <end position="109"/>
    </location>
</feature>
<dbReference type="SUPFAM" id="SSF54593">
    <property type="entry name" value="Glyoxalase/Bleomycin resistance protein/Dihydroxybiphenyl dioxygenase"/>
    <property type="match status" value="1"/>
</dbReference>